<reference evidence="4 5" key="1">
    <citation type="submission" date="2024-10" db="EMBL/GenBank/DDBJ databases">
        <title>Updated reference genomes for cyclostephanoid diatoms.</title>
        <authorList>
            <person name="Roberts W.R."/>
            <person name="Alverson A.J."/>
        </authorList>
    </citation>
    <scope>NUCLEOTIDE SEQUENCE [LARGE SCALE GENOMIC DNA]</scope>
    <source>
        <strain evidence="4 5">AJA228-03</strain>
    </source>
</reference>
<dbReference type="AlphaFoldDB" id="A0ABD3RYA2"/>
<name>A0ABD3RYA2_9STRA</name>
<evidence type="ECO:0000313" key="4">
    <source>
        <dbReference type="EMBL" id="KAL3817165.1"/>
    </source>
</evidence>
<evidence type="ECO:0000256" key="2">
    <source>
        <dbReference type="SAM" id="MobiDB-lite"/>
    </source>
</evidence>
<dbReference type="InterPro" id="IPR028994">
    <property type="entry name" value="Integrin_alpha_N"/>
</dbReference>
<feature type="region of interest" description="Disordered" evidence="2">
    <location>
        <begin position="47"/>
        <end position="99"/>
    </location>
</feature>
<dbReference type="EMBL" id="JALLPB020000117">
    <property type="protein sequence ID" value="KAL3817165.1"/>
    <property type="molecule type" value="Genomic_DNA"/>
</dbReference>
<dbReference type="SMART" id="SM00191">
    <property type="entry name" value="Int_alpha"/>
    <property type="match status" value="5"/>
</dbReference>
<keyword evidence="5" id="KW-1185">Reference proteome</keyword>
<comment type="caution">
    <text evidence="4">The sequence shown here is derived from an EMBL/GenBank/DDBJ whole genome shotgun (WGS) entry which is preliminary data.</text>
</comment>
<evidence type="ECO:0000256" key="1">
    <source>
        <dbReference type="PROSITE-ProRule" id="PRU00803"/>
    </source>
</evidence>
<feature type="compositionally biased region" description="Basic and acidic residues" evidence="2">
    <location>
        <begin position="74"/>
        <end position="87"/>
    </location>
</feature>
<feature type="transmembrane region" description="Helical" evidence="3">
    <location>
        <begin position="456"/>
        <end position="476"/>
    </location>
</feature>
<dbReference type="InterPro" id="IPR013519">
    <property type="entry name" value="Int_alpha_beta-p"/>
</dbReference>
<proteinExistence type="predicted"/>
<organism evidence="4 5">
    <name type="scientific">Cyclostephanos tholiformis</name>
    <dbReference type="NCBI Taxonomy" id="382380"/>
    <lineage>
        <taxon>Eukaryota</taxon>
        <taxon>Sar</taxon>
        <taxon>Stramenopiles</taxon>
        <taxon>Ochrophyta</taxon>
        <taxon>Bacillariophyta</taxon>
        <taxon>Coscinodiscophyceae</taxon>
        <taxon>Thalassiosirophycidae</taxon>
        <taxon>Stephanodiscales</taxon>
        <taxon>Stephanodiscaceae</taxon>
        <taxon>Cyclostephanos</taxon>
    </lineage>
</organism>
<accession>A0ABD3RYA2</accession>
<keyword evidence="3" id="KW-1133">Transmembrane helix</keyword>
<keyword evidence="3" id="KW-0472">Membrane</keyword>
<dbReference type="PANTHER" id="PTHR36220:SF1">
    <property type="entry name" value="GAMMA TUBULIN COMPLEX COMPONENT C-TERMINAL DOMAIN-CONTAINING PROTEIN"/>
    <property type="match status" value="1"/>
</dbReference>
<protein>
    <submittedName>
        <fullName evidence="4">Uncharacterized protein</fullName>
    </submittedName>
</protein>
<evidence type="ECO:0000256" key="3">
    <source>
        <dbReference type="SAM" id="Phobius"/>
    </source>
</evidence>
<sequence>MSPPAARNALKLVKATRSPTLSLTAAAADCPPTFPPLPSMTAVAATVATKDHDRPTPLSHRISSSPIFESMDEESPHPVFPDDRPGDEGEESDEAEDDHAPVPLEMIAASFEAAKPELIEDNDDALAPTEQIASPFDGHGDEEMQVDEFEDDHAPLPLEMIAASFEAAKPELIEDNDDAAAPIEQIASPFDGHGDEEMQVDEFEDDHAPLPPETIAASYEAAKPTFIENNDDASIPTEQQVASPFDGHGDDNAPLPPEMIAASFEALMPELYVDKVSSLLPKIKPASVKEHENEQQEVDYNGARAPFEIMASSFEVNHFTEYQAKNNLGLLEDNDGANMNNIQDIFDSIDEGGALESNSSSYSSFQDADKDKTTTVLDPSSTVNDQGHVGISIYPSQEVMTRPRLGIDPSYQSAPLLEATLVEDKHEEPVYDAFPIGPVQNDYAHGWSRKFQKYRLIILGLLSITVTAIIAVAVVASSGRRDKRSELFKPPVAFSIWEQQGRDITGRDADDLLGWTVALSADARTLVAGAPGLYKNDKKKGYVEVYYKDDVMDLVQTIHGDAFGDVFGYSVDITADGKTLAIGSPGEYTNFDRPGYVRVYHQEGSDGPRSSWTQREEDIVGEAIGDMFGNSVSLSDDGKTLAVGAYLNGEMAGHVRVYRLKDDSTRWEQLGQDIDGEEPCDNSGHSLSLSGDGTTLAIGAPYNSGNGEYAGHVKVYRFDGDKSSWEKLGQTIMGDNELDNAGYSVAISANGTILAVGFSGYYYYSEPNRPGYVRVYHLEGGGDELISFSWKQIGQNITGEGIGDNFGASVILSDDAMTLAVGADYNSGPNGKYAGHVRVYRLYDSNSTWTQIGEDIDGKAPEDYSGSSSTISLSGDGKKLAIGSYGHDSNGTDAGQVRIFFNK</sequence>
<dbReference type="SUPFAM" id="SSF50965">
    <property type="entry name" value="Galactose oxidase, central domain"/>
    <property type="match status" value="1"/>
</dbReference>
<dbReference type="PANTHER" id="PTHR36220">
    <property type="entry name" value="UNNAMED PRODUCT"/>
    <property type="match status" value="1"/>
</dbReference>
<dbReference type="InterPro" id="IPR011043">
    <property type="entry name" value="Gal_Oxase/kelch_b-propeller"/>
</dbReference>
<evidence type="ECO:0000313" key="5">
    <source>
        <dbReference type="Proteomes" id="UP001530377"/>
    </source>
</evidence>
<dbReference type="Gene3D" id="2.130.10.130">
    <property type="entry name" value="Integrin alpha, N-terminal"/>
    <property type="match status" value="2"/>
</dbReference>
<gene>
    <name evidence="4" type="ORF">ACHAXA_006165</name>
</gene>
<dbReference type="Proteomes" id="UP001530377">
    <property type="component" value="Unassembled WGS sequence"/>
</dbReference>
<feature type="repeat" description="FG-GAP" evidence="1">
    <location>
        <begin position="553"/>
        <end position="609"/>
    </location>
</feature>
<feature type="compositionally biased region" description="Acidic residues" evidence="2">
    <location>
        <begin position="88"/>
        <end position="97"/>
    </location>
</feature>
<dbReference type="PROSITE" id="PS51470">
    <property type="entry name" value="FG_GAP"/>
    <property type="match status" value="1"/>
</dbReference>
<keyword evidence="3" id="KW-0812">Transmembrane</keyword>